<feature type="domain" description="RNase H type-1" evidence="2">
    <location>
        <begin position="618"/>
        <end position="705"/>
    </location>
</feature>
<dbReference type="InterPro" id="IPR036691">
    <property type="entry name" value="Endo/exonu/phosph_ase_sf"/>
</dbReference>
<dbReference type="GO" id="GO:0003676">
    <property type="term" value="F:nucleic acid binding"/>
    <property type="evidence" value="ECO:0007669"/>
    <property type="project" value="InterPro"/>
</dbReference>
<dbReference type="InterPro" id="IPR036397">
    <property type="entry name" value="RNaseH_sf"/>
</dbReference>
<evidence type="ECO:0000259" key="1">
    <source>
        <dbReference type="Pfam" id="PF00078"/>
    </source>
</evidence>
<accession>A0A9D3ZPX2</accession>
<dbReference type="OrthoDB" id="1750221at2759"/>
<proteinExistence type="predicted"/>
<dbReference type="InterPro" id="IPR002156">
    <property type="entry name" value="RNaseH_domain"/>
</dbReference>
<dbReference type="Gene3D" id="3.60.10.10">
    <property type="entry name" value="Endonuclease/exonuclease/phosphatase"/>
    <property type="match status" value="1"/>
</dbReference>
<feature type="domain" description="Reverse transcriptase" evidence="1">
    <location>
        <begin position="334"/>
        <end position="447"/>
    </location>
</feature>
<keyword evidence="4" id="KW-1185">Reference proteome</keyword>
<protein>
    <recommendedName>
        <fullName evidence="5">Reverse transcriptase</fullName>
    </recommendedName>
</protein>
<dbReference type="SUPFAM" id="SSF56219">
    <property type="entry name" value="DNase I-like"/>
    <property type="match status" value="1"/>
</dbReference>
<dbReference type="PANTHER" id="PTHR46890">
    <property type="entry name" value="NON-LTR RETROLELEMENT REVERSE TRANSCRIPTASE-LIKE PROTEIN-RELATED"/>
    <property type="match status" value="1"/>
</dbReference>
<evidence type="ECO:0000313" key="4">
    <source>
        <dbReference type="Proteomes" id="UP000828251"/>
    </source>
</evidence>
<evidence type="ECO:0008006" key="5">
    <source>
        <dbReference type="Google" id="ProtNLM"/>
    </source>
</evidence>
<dbReference type="AlphaFoldDB" id="A0A9D3ZPX2"/>
<name>A0A9D3ZPX2_9ROSI</name>
<evidence type="ECO:0000259" key="2">
    <source>
        <dbReference type="Pfam" id="PF13456"/>
    </source>
</evidence>
<comment type="caution">
    <text evidence="3">The sequence shown here is derived from an EMBL/GenBank/DDBJ whole genome shotgun (WGS) entry which is preliminary data.</text>
</comment>
<dbReference type="Proteomes" id="UP000828251">
    <property type="component" value="Unassembled WGS sequence"/>
</dbReference>
<dbReference type="InterPro" id="IPR052343">
    <property type="entry name" value="Retrotransposon-Effector_Assoc"/>
</dbReference>
<dbReference type="InterPro" id="IPR000477">
    <property type="entry name" value="RT_dom"/>
</dbReference>
<dbReference type="PANTHER" id="PTHR46890:SF48">
    <property type="entry name" value="RNA-DIRECTED DNA POLYMERASE"/>
    <property type="match status" value="1"/>
</dbReference>
<gene>
    <name evidence="3" type="ORF">J1N35_034113</name>
</gene>
<dbReference type="CDD" id="cd06222">
    <property type="entry name" value="RNase_H_like"/>
    <property type="match status" value="1"/>
</dbReference>
<sequence length="737" mass="84748">METKICKNQMERVRHRCGYANGIDVDPDGTRGGLSLAWKAEVNITLQRYSKRYIDVVVDDSDGRGNWKFTGFYGSPYVLDRNASWDELRSLYTGENFPWLVCGDFNEILYGFEKKGGIPRDERRMELFRNVLADCDLADVGYSGRWFTWERGSLLQKLETLKTGLKRWSTRVQFDRKKQKEFLMNKLSEFLAAERDDFNMAEMIDTKIQLNLEIGKNECYWEQRARINWLKYGDRNTSFFHNQATNRRRRNMIHKLQVKGGGEEKIKVAMFEMGPTKAPGEDGLPALFYQKCRHIIGDDVMNFCLQILNEEKEFKQVNSTHIVLIPKVVNQANMKQFRPISLCNVIYKIMAKVITNRLRGVIEKCIDVAQSAFVPERLISDNVLLAYEILHTLKQKRVGRKDFMAVKLNMSKAYDRVEWQFIEEMLTKMGFDSGWIKTTTACLTSVSYSKGHGRRGIHWCEWKNLCTLKENGGLGFCNMCQFNFALLAKQGWRLITYPNSLLARVLKAKYYPDSDFFNAQLGNLPSLTWKSVWAAKGKDTVEWSQRNDTEVKLISDLINVSNNTWKTDLVENTFPTDIAQQILQIPPVKNLEDDIQIDGKYGGLGPVSALMAAKTVLNSNVSSSFAAEAYAGLHAVKLRISLGFHLVMIKGDSRTIVNKCQQKRQDKSVIGAIISDIHRKIEFFQEIRFCFIKRGENALAHKIAVDALRREEEVYLEGAALLCNLSSPEGRWRRDPD</sequence>
<dbReference type="Pfam" id="PF00078">
    <property type="entry name" value="RVT_1"/>
    <property type="match status" value="1"/>
</dbReference>
<dbReference type="EMBL" id="JAIQCV010000010">
    <property type="protein sequence ID" value="KAH1056048.1"/>
    <property type="molecule type" value="Genomic_DNA"/>
</dbReference>
<dbReference type="GO" id="GO:0004523">
    <property type="term" value="F:RNA-DNA hybrid ribonuclease activity"/>
    <property type="evidence" value="ECO:0007669"/>
    <property type="project" value="InterPro"/>
</dbReference>
<dbReference type="Pfam" id="PF13456">
    <property type="entry name" value="RVT_3"/>
    <property type="match status" value="1"/>
</dbReference>
<dbReference type="CDD" id="cd01650">
    <property type="entry name" value="RT_nLTR_like"/>
    <property type="match status" value="1"/>
</dbReference>
<organism evidence="3 4">
    <name type="scientific">Gossypium stocksii</name>
    <dbReference type="NCBI Taxonomy" id="47602"/>
    <lineage>
        <taxon>Eukaryota</taxon>
        <taxon>Viridiplantae</taxon>
        <taxon>Streptophyta</taxon>
        <taxon>Embryophyta</taxon>
        <taxon>Tracheophyta</taxon>
        <taxon>Spermatophyta</taxon>
        <taxon>Magnoliopsida</taxon>
        <taxon>eudicotyledons</taxon>
        <taxon>Gunneridae</taxon>
        <taxon>Pentapetalae</taxon>
        <taxon>rosids</taxon>
        <taxon>malvids</taxon>
        <taxon>Malvales</taxon>
        <taxon>Malvaceae</taxon>
        <taxon>Malvoideae</taxon>
        <taxon>Gossypium</taxon>
    </lineage>
</organism>
<dbReference type="InterPro" id="IPR044730">
    <property type="entry name" value="RNase_H-like_dom_plant"/>
</dbReference>
<dbReference type="Gene3D" id="3.30.420.10">
    <property type="entry name" value="Ribonuclease H-like superfamily/Ribonuclease H"/>
    <property type="match status" value="1"/>
</dbReference>
<evidence type="ECO:0000313" key="3">
    <source>
        <dbReference type="EMBL" id="KAH1056048.1"/>
    </source>
</evidence>
<reference evidence="3 4" key="1">
    <citation type="journal article" date="2021" name="Plant Biotechnol. J.">
        <title>Multi-omics assisted identification of the key and species-specific regulatory components of drought-tolerant mechanisms in Gossypium stocksii.</title>
        <authorList>
            <person name="Yu D."/>
            <person name="Ke L."/>
            <person name="Zhang D."/>
            <person name="Wu Y."/>
            <person name="Sun Y."/>
            <person name="Mei J."/>
            <person name="Sun J."/>
            <person name="Sun Y."/>
        </authorList>
    </citation>
    <scope>NUCLEOTIDE SEQUENCE [LARGE SCALE GENOMIC DNA]</scope>
    <source>
        <strain evidence="4">cv. E1</strain>
        <tissue evidence="3">Leaf</tissue>
    </source>
</reference>